<gene>
    <name evidence="1" type="ORF">LIER_10980</name>
</gene>
<reference evidence="1 2" key="1">
    <citation type="submission" date="2024-01" db="EMBL/GenBank/DDBJ databases">
        <title>The complete chloroplast genome sequence of Lithospermum erythrorhizon: insights into the phylogenetic relationship among Boraginaceae species and the maternal lineages of purple gromwells.</title>
        <authorList>
            <person name="Okada T."/>
            <person name="Watanabe K."/>
        </authorList>
    </citation>
    <scope>NUCLEOTIDE SEQUENCE [LARGE SCALE GENOMIC DNA]</scope>
</reference>
<keyword evidence="2" id="KW-1185">Reference proteome</keyword>
<protein>
    <submittedName>
        <fullName evidence="1">Uncharacterized protein</fullName>
    </submittedName>
</protein>
<dbReference type="PANTHER" id="PTHR37263">
    <property type="entry name" value="EXPRESSED PROTEIN"/>
    <property type="match status" value="1"/>
</dbReference>
<comment type="caution">
    <text evidence="1">The sequence shown here is derived from an EMBL/GenBank/DDBJ whole genome shotgun (WGS) entry which is preliminary data.</text>
</comment>
<evidence type="ECO:0000313" key="1">
    <source>
        <dbReference type="EMBL" id="GAA0152516.1"/>
    </source>
</evidence>
<proteinExistence type="predicted"/>
<evidence type="ECO:0000313" key="2">
    <source>
        <dbReference type="Proteomes" id="UP001454036"/>
    </source>
</evidence>
<accession>A0AAV3PND3</accession>
<dbReference type="EMBL" id="BAABME010001998">
    <property type="protein sequence ID" value="GAA0152516.1"/>
    <property type="molecule type" value="Genomic_DNA"/>
</dbReference>
<name>A0AAV3PND3_LITER</name>
<sequence>MHLWPSMKLRDSFKKEYLKKIEWNSLKMKMDKQIRDHEGENGVSIHQNLLNDGNSQEENGGGSVAGICRDLFLIFSCCYCCFCCGACVDEEGN</sequence>
<organism evidence="1 2">
    <name type="scientific">Lithospermum erythrorhizon</name>
    <name type="common">Purple gromwell</name>
    <name type="synonym">Lithospermum officinale var. erythrorhizon</name>
    <dbReference type="NCBI Taxonomy" id="34254"/>
    <lineage>
        <taxon>Eukaryota</taxon>
        <taxon>Viridiplantae</taxon>
        <taxon>Streptophyta</taxon>
        <taxon>Embryophyta</taxon>
        <taxon>Tracheophyta</taxon>
        <taxon>Spermatophyta</taxon>
        <taxon>Magnoliopsida</taxon>
        <taxon>eudicotyledons</taxon>
        <taxon>Gunneridae</taxon>
        <taxon>Pentapetalae</taxon>
        <taxon>asterids</taxon>
        <taxon>lamiids</taxon>
        <taxon>Boraginales</taxon>
        <taxon>Boraginaceae</taxon>
        <taxon>Boraginoideae</taxon>
        <taxon>Lithospermeae</taxon>
        <taxon>Lithospermum</taxon>
    </lineage>
</organism>
<dbReference type="Proteomes" id="UP001454036">
    <property type="component" value="Unassembled WGS sequence"/>
</dbReference>
<dbReference type="PANTHER" id="PTHR37263:SF2">
    <property type="entry name" value="EXPRESSED PROTEIN"/>
    <property type="match status" value="1"/>
</dbReference>
<dbReference type="AlphaFoldDB" id="A0AAV3PND3"/>